<evidence type="ECO:0000313" key="3">
    <source>
        <dbReference type="EMBL" id="QRR03154.1"/>
    </source>
</evidence>
<dbReference type="EMBL" id="CP056775">
    <property type="protein sequence ID" value="QRR03154.1"/>
    <property type="molecule type" value="Genomic_DNA"/>
</dbReference>
<keyword evidence="2" id="KW-0812">Transmembrane</keyword>
<keyword evidence="2" id="KW-0472">Membrane</keyword>
<protein>
    <submittedName>
        <fullName evidence="3">Uncharacterized protein</fullName>
    </submittedName>
</protein>
<feature type="transmembrane region" description="Helical" evidence="2">
    <location>
        <begin position="43"/>
        <end position="62"/>
    </location>
</feature>
<accession>A0ABX7IAK9</accession>
<reference evidence="3 4" key="1">
    <citation type="submission" date="2020-06" db="EMBL/GenBank/DDBJ databases">
        <title>Dyadobacter sandarakinus sp. nov., isolated from the soil of the Arctic Yellow River Station.</title>
        <authorList>
            <person name="Zhang Y."/>
            <person name="Peng F."/>
        </authorList>
    </citation>
    <scope>NUCLEOTIDE SEQUENCE [LARGE SCALE GENOMIC DNA]</scope>
    <source>
        <strain evidence="3 4">Q3-56</strain>
    </source>
</reference>
<feature type="region of interest" description="Disordered" evidence="1">
    <location>
        <begin position="75"/>
        <end position="105"/>
    </location>
</feature>
<evidence type="ECO:0000256" key="1">
    <source>
        <dbReference type="SAM" id="MobiDB-lite"/>
    </source>
</evidence>
<keyword evidence="2" id="KW-1133">Transmembrane helix</keyword>
<name>A0ABX7IAK9_9BACT</name>
<evidence type="ECO:0000256" key="2">
    <source>
        <dbReference type="SAM" id="Phobius"/>
    </source>
</evidence>
<dbReference type="Proteomes" id="UP000612680">
    <property type="component" value="Chromosome"/>
</dbReference>
<gene>
    <name evidence="3" type="ORF">HWI92_20665</name>
</gene>
<dbReference type="RefSeq" id="WP_204658817.1">
    <property type="nucleotide sequence ID" value="NZ_CP056775.1"/>
</dbReference>
<evidence type="ECO:0000313" key="4">
    <source>
        <dbReference type="Proteomes" id="UP000612680"/>
    </source>
</evidence>
<sequence>MKTHPVDDLFRSKLSDISKTPSNAAWEKLSAGTGKENKSKAHWWYGVAASLAMLVSIGYVVWNVEHEQRTGTHISLAQKQPQANDPKPTEVPTDLPEAKSAVEVRPETSMTAVVAAGTDKKRHVQELSAPQPNIQESSIQKREELVTAVTPLESIAPIEINEKEQSMPKLPELAEQSVATATQEEVNRKMVVHIELPSEDGRKAKESRFVKVFRQLKNARAGEKVDWEEVGFNPKRIIARVDDKLRNGEEKFSDKYQDIKEKTKL</sequence>
<feature type="compositionally biased region" description="Basic and acidic residues" evidence="1">
    <location>
        <begin position="96"/>
        <end position="105"/>
    </location>
</feature>
<proteinExistence type="predicted"/>
<organism evidence="3 4">
    <name type="scientific">Dyadobacter sandarakinus</name>
    <dbReference type="NCBI Taxonomy" id="2747268"/>
    <lineage>
        <taxon>Bacteria</taxon>
        <taxon>Pseudomonadati</taxon>
        <taxon>Bacteroidota</taxon>
        <taxon>Cytophagia</taxon>
        <taxon>Cytophagales</taxon>
        <taxon>Spirosomataceae</taxon>
        <taxon>Dyadobacter</taxon>
    </lineage>
</organism>
<keyword evidence="4" id="KW-1185">Reference proteome</keyword>